<proteinExistence type="predicted"/>
<organism evidence="2 3">
    <name type="scientific">Apiospora rasikravindrae</name>
    <dbReference type="NCBI Taxonomy" id="990691"/>
    <lineage>
        <taxon>Eukaryota</taxon>
        <taxon>Fungi</taxon>
        <taxon>Dikarya</taxon>
        <taxon>Ascomycota</taxon>
        <taxon>Pezizomycotina</taxon>
        <taxon>Sordariomycetes</taxon>
        <taxon>Xylariomycetidae</taxon>
        <taxon>Amphisphaeriales</taxon>
        <taxon>Apiosporaceae</taxon>
        <taxon>Apiospora</taxon>
    </lineage>
</organism>
<evidence type="ECO:0000256" key="1">
    <source>
        <dbReference type="SAM" id="MobiDB-lite"/>
    </source>
</evidence>
<dbReference type="EMBL" id="JAQQWK010000001">
    <property type="protein sequence ID" value="KAK8054919.1"/>
    <property type="molecule type" value="Genomic_DNA"/>
</dbReference>
<protein>
    <submittedName>
        <fullName evidence="2">HET-domain-containing protein</fullName>
    </submittedName>
</protein>
<reference evidence="2 3" key="1">
    <citation type="submission" date="2023-01" db="EMBL/GenBank/DDBJ databases">
        <title>Analysis of 21 Apiospora genomes using comparative genomics revels a genus with tremendous synthesis potential of carbohydrate active enzymes and secondary metabolites.</title>
        <authorList>
            <person name="Sorensen T."/>
        </authorList>
    </citation>
    <scope>NUCLEOTIDE SEQUENCE [LARGE SCALE GENOMIC DNA]</scope>
    <source>
        <strain evidence="2 3">CBS 33761</strain>
    </source>
</reference>
<keyword evidence="3" id="KW-1185">Reference proteome</keyword>
<feature type="compositionally biased region" description="Acidic residues" evidence="1">
    <location>
        <begin position="319"/>
        <end position="333"/>
    </location>
</feature>
<sequence>MVKCDPSGLAILQYHFKIPTHSQDRLDMVELEWLHARSCKCVSRRHYVCNLTAVQRLGSNAVEYFGKASIYLLLRWIFSGRPRAALREAFSPDYNLPLVNIYTKATRAAICSSDPTLLLKAQCLVRRPGCPHPDTDFPSWVPIYHFVHDKARGSYNPLSKSDEIPTDAKAQEMRVDTNVPPGILRIVGVVLDTVSEVCEQLPSSYPNRGHVAPGPCYRVQCAKPRCVEYSEPVLRIMSQLWHTALAANPHVPSTELATIFRTTLLMRADRDETHLRGFGLDINYRSTFRDFVAQFWPVVSNAPAESEVFVQEEPAAVDDSDLDNEYSDDDDSEQPGQLPVGSSVASLEEHEDLTLDKFWGRILSEHVNRKFCVTSSGRMGSAAPRVQTGDRIYMLSGMTVPVVLRPVDGDWVLIGDAYLSGPASVRTSRCEQLDDHLAKYGQDEHTNMQETEERWFNFSFYRFITSTNNPGVVGEGRVVAAAQLEGLAVDAAAAGLGVGRAQQQAAAEALAPVGALGRLLSGLHRDGYRGGGREGEEAGEDGEELHGCC</sequence>
<dbReference type="InterPro" id="IPR052895">
    <property type="entry name" value="HetReg/Transcr_Mod"/>
</dbReference>
<gene>
    <name evidence="2" type="ORF">PG993_000146</name>
</gene>
<dbReference type="PANTHER" id="PTHR24148:SF73">
    <property type="entry name" value="HET DOMAIN PROTEIN (AFU_ORTHOLOGUE AFUA_8G01020)"/>
    <property type="match status" value="1"/>
</dbReference>
<dbReference type="Pfam" id="PF26639">
    <property type="entry name" value="Het-6_barrel"/>
    <property type="match status" value="1"/>
</dbReference>
<name>A0ABR1UAG9_9PEZI</name>
<evidence type="ECO:0000313" key="2">
    <source>
        <dbReference type="EMBL" id="KAK8054919.1"/>
    </source>
</evidence>
<comment type="caution">
    <text evidence="2">The sequence shown here is derived from an EMBL/GenBank/DDBJ whole genome shotgun (WGS) entry which is preliminary data.</text>
</comment>
<feature type="region of interest" description="Disordered" evidence="1">
    <location>
        <begin position="528"/>
        <end position="549"/>
    </location>
</feature>
<accession>A0ABR1UAG9</accession>
<dbReference type="PANTHER" id="PTHR24148">
    <property type="entry name" value="ANKYRIN REPEAT DOMAIN-CONTAINING PROTEIN 39 HOMOLOG-RELATED"/>
    <property type="match status" value="1"/>
</dbReference>
<feature type="region of interest" description="Disordered" evidence="1">
    <location>
        <begin position="319"/>
        <end position="345"/>
    </location>
</feature>
<dbReference type="Proteomes" id="UP001444661">
    <property type="component" value="Unassembled WGS sequence"/>
</dbReference>
<evidence type="ECO:0000313" key="3">
    <source>
        <dbReference type="Proteomes" id="UP001444661"/>
    </source>
</evidence>